<dbReference type="Proteomes" id="UP001150569">
    <property type="component" value="Unassembled WGS sequence"/>
</dbReference>
<dbReference type="PANTHER" id="PTHR11941">
    <property type="entry name" value="ENOYL-COA HYDRATASE-RELATED"/>
    <property type="match status" value="1"/>
</dbReference>
<dbReference type="Gene3D" id="1.10.12.10">
    <property type="entry name" value="Lyase 2-enoyl-coa Hydratase, Chain A, domain 2"/>
    <property type="match status" value="1"/>
</dbReference>
<sequence length="147" mass="15566">MALCCDLRVGGPKARLGLTETRLAIIPGAGGTQRLPRLIGLARAKELIFTAAICDAPRAASLGLLNHAVADGESGFPRARDLAREILPRGPVAVRMAKQALDTGAQLDLASGLTVEQLCYAQVLPTEDRVEALEAFRGKRPPVFKGQ</sequence>
<dbReference type="GO" id="GO:0005739">
    <property type="term" value="C:mitochondrion"/>
    <property type="evidence" value="ECO:0007669"/>
    <property type="project" value="TreeGrafter"/>
</dbReference>
<gene>
    <name evidence="3" type="ORF">IWQ60_012577</name>
</gene>
<comment type="caution">
    <text evidence="3">The sequence shown here is derived from an EMBL/GenBank/DDBJ whole genome shotgun (WGS) entry which is preliminary data.</text>
</comment>
<comment type="similarity">
    <text evidence="1">Belongs to the enoyl-CoA hydratase/isomerase family.</text>
</comment>
<keyword evidence="4" id="KW-1185">Reference proteome</keyword>
<name>A0A9W8DL86_9FUNG</name>
<dbReference type="FunFam" id="1.10.12.10:FF:000001">
    <property type="entry name" value="Probable enoyl-CoA hydratase, mitochondrial"/>
    <property type="match status" value="1"/>
</dbReference>
<dbReference type="InterPro" id="IPR029045">
    <property type="entry name" value="ClpP/crotonase-like_dom_sf"/>
</dbReference>
<accession>A0A9W8DL86</accession>
<dbReference type="CDD" id="cd06558">
    <property type="entry name" value="crotonase-like"/>
    <property type="match status" value="1"/>
</dbReference>
<dbReference type="SUPFAM" id="SSF52096">
    <property type="entry name" value="ClpP/crotonase"/>
    <property type="match status" value="1"/>
</dbReference>
<evidence type="ECO:0000313" key="3">
    <source>
        <dbReference type="EMBL" id="KAJ1903463.1"/>
    </source>
</evidence>
<evidence type="ECO:0000256" key="1">
    <source>
        <dbReference type="ARBA" id="ARBA00005254"/>
    </source>
</evidence>
<reference evidence="3" key="1">
    <citation type="submission" date="2022-07" db="EMBL/GenBank/DDBJ databases">
        <title>Phylogenomic reconstructions and comparative analyses of Kickxellomycotina fungi.</title>
        <authorList>
            <person name="Reynolds N.K."/>
            <person name="Stajich J.E."/>
            <person name="Barry K."/>
            <person name="Grigoriev I.V."/>
            <person name="Crous P."/>
            <person name="Smith M.E."/>
        </authorList>
    </citation>
    <scope>NUCLEOTIDE SEQUENCE</scope>
    <source>
        <strain evidence="3">RSA 861</strain>
    </source>
</reference>
<dbReference type="InterPro" id="IPR014748">
    <property type="entry name" value="Enoyl-CoA_hydra_C"/>
</dbReference>
<dbReference type="AlphaFoldDB" id="A0A9W8DL86"/>
<evidence type="ECO:0000256" key="2">
    <source>
        <dbReference type="ARBA" id="ARBA00023239"/>
    </source>
</evidence>
<dbReference type="Pfam" id="PF00378">
    <property type="entry name" value="ECH_1"/>
    <property type="match status" value="1"/>
</dbReference>
<dbReference type="Gene3D" id="3.90.226.10">
    <property type="entry name" value="2-enoyl-CoA Hydratase, Chain A, domain 1"/>
    <property type="match status" value="1"/>
</dbReference>
<dbReference type="PANTHER" id="PTHR11941:SF171">
    <property type="entry name" value="SD19268P"/>
    <property type="match status" value="1"/>
</dbReference>
<dbReference type="GO" id="GO:0006635">
    <property type="term" value="P:fatty acid beta-oxidation"/>
    <property type="evidence" value="ECO:0007669"/>
    <property type="project" value="TreeGrafter"/>
</dbReference>
<keyword evidence="2" id="KW-0456">Lyase</keyword>
<protein>
    <recommendedName>
        <fullName evidence="5">Enoyl-CoA hydratase</fullName>
    </recommendedName>
</protein>
<dbReference type="EMBL" id="JANBPT010002169">
    <property type="protein sequence ID" value="KAJ1903463.1"/>
    <property type="molecule type" value="Genomic_DNA"/>
</dbReference>
<dbReference type="InterPro" id="IPR001753">
    <property type="entry name" value="Enoyl-CoA_hydra/iso"/>
</dbReference>
<proteinExistence type="inferred from homology"/>
<evidence type="ECO:0000313" key="4">
    <source>
        <dbReference type="Proteomes" id="UP001150569"/>
    </source>
</evidence>
<dbReference type="OrthoDB" id="410701at2759"/>
<organism evidence="3 4">
    <name type="scientific">Tieghemiomyces parasiticus</name>
    <dbReference type="NCBI Taxonomy" id="78921"/>
    <lineage>
        <taxon>Eukaryota</taxon>
        <taxon>Fungi</taxon>
        <taxon>Fungi incertae sedis</taxon>
        <taxon>Zoopagomycota</taxon>
        <taxon>Kickxellomycotina</taxon>
        <taxon>Dimargaritomycetes</taxon>
        <taxon>Dimargaritales</taxon>
        <taxon>Dimargaritaceae</taxon>
        <taxon>Tieghemiomyces</taxon>
    </lineage>
</organism>
<dbReference type="GO" id="GO:0016836">
    <property type="term" value="F:hydro-lyase activity"/>
    <property type="evidence" value="ECO:0007669"/>
    <property type="project" value="UniProtKB-ARBA"/>
</dbReference>
<evidence type="ECO:0008006" key="5">
    <source>
        <dbReference type="Google" id="ProtNLM"/>
    </source>
</evidence>